<evidence type="ECO:0000313" key="2">
    <source>
        <dbReference type="Proteomes" id="UP001156690"/>
    </source>
</evidence>
<organism evidence="1 2">
    <name type="scientific">Vibrio penaeicida</name>
    <dbReference type="NCBI Taxonomy" id="104609"/>
    <lineage>
        <taxon>Bacteria</taxon>
        <taxon>Pseudomonadati</taxon>
        <taxon>Pseudomonadota</taxon>
        <taxon>Gammaproteobacteria</taxon>
        <taxon>Vibrionales</taxon>
        <taxon>Vibrionaceae</taxon>
        <taxon>Vibrio</taxon>
    </lineage>
</organism>
<gene>
    <name evidence="1" type="ORF">GCM10007932_48720</name>
</gene>
<dbReference type="EMBL" id="BSNX01000073">
    <property type="protein sequence ID" value="GLQ75510.1"/>
    <property type="molecule type" value="Genomic_DNA"/>
</dbReference>
<keyword evidence="2" id="KW-1185">Reference proteome</keyword>
<dbReference type="RefSeq" id="WP_126610294.1">
    <property type="nucleotide sequence ID" value="NZ_AP025144.1"/>
</dbReference>
<sequence length="420" mass="45024">MHSLKKMGAIGGAILLVACWPLAVGQIAQKVIEDGVQNLNSSSVKAEIAEYDRGYFSATAITRYTITDPQLVKSLEADGLPASIEVVHDISHGLVGIDAHSYVKDSLLIQFELATQTKLNGDTNFELVGRKFNFTDAKGAELIVGQYSAQGVASVAGALEATVTVPKASVNFSNGDNLVLNSFIGEGAGQREGGLWVGQQNISVKGFQLSSASGENDFQLEDLQYVLKTNKNESGEKFDSVQTLSIKSASTGENHAKDLELDFAFNGINSQALEQLISIYGTGENLTEERMNESMPLLDQLVETGFGVQLNKFALNLDGGDFQSAWQLTVPSGQKNVSQNASVLLNVVEGNLDAFISNELLQSYPFVRENIDELLIMEFASEDAKGVGLNAKLINGQVTFSSGKQIPLLALFMPLMAGGK</sequence>
<dbReference type="AlphaFoldDB" id="A0AAV5NXR2"/>
<evidence type="ECO:0000313" key="1">
    <source>
        <dbReference type="EMBL" id="GLQ75510.1"/>
    </source>
</evidence>
<reference evidence="2" key="1">
    <citation type="journal article" date="2019" name="Int. J. Syst. Evol. Microbiol.">
        <title>The Global Catalogue of Microorganisms (GCM) 10K type strain sequencing project: providing services to taxonomists for standard genome sequencing and annotation.</title>
        <authorList>
            <consortium name="The Broad Institute Genomics Platform"/>
            <consortium name="The Broad Institute Genome Sequencing Center for Infectious Disease"/>
            <person name="Wu L."/>
            <person name="Ma J."/>
        </authorList>
    </citation>
    <scope>NUCLEOTIDE SEQUENCE [LARGE SCALE GENOMIC DNA]</scope>
    <source>
        <strain evidence="2">NBRC 15640</strain>
    </source>
</reference>
<name>A0AAV5NXR2_9VIBR</name>
<dbReference type="Proteomes" id="UP001156690">
    <property type="component" value="Unassembled WGS sequence"/>
</dbReference>
<evidence type="ECO:0008006" key="3">
    <source>
        <dbReference type="Google" id="ProtNLM"/>
    </source>
</evidence>
<accession>A0AAV5NXR2</accession>
<dbReference type="PROSITE" id="PS51257">
    <property type="entry name" value="PROKAR_LIPOPROTEIN"/>
    <property type="match status" value="1"/>
</dbReference>
<protein>
    <recommendedName>
        <fullName evidence="3">DUF945 family protein</fullName>
    </recommendedName>
</protein>
<proteinExistence type="predicted"/>
<dbReference type="Pfam" id="PF06097">
    <property type="entry name" value="DUF945"/>
    <property type="match status" value="1"/>
</dbReference>
<comment type="caution">
    <text evidence="1">The sequence shown here is derived from an EMBL/GenBank/DDBJ whole genome shotgun (WGS) entry which is preliminary data.</text>
</comment>
<dbReference type="InterPro" id="IPR010352">
    <property type="entry name" value="DUF945"/>
</dbReference>